<dbReference type="Pfam" id="PF13414">
    <property type="entry name" value="TPR_11"/>
    <property type="match status" value="1"/>
</dbReference>
<feature type="repeat" description="TPR" evidence="3">
    <location>
        <begin position="642"/>
        <end position="675"/>
    </location>
</feature>
<dbReference type="InterPro" id="IPR011990">
    <property type="entry name" value="TPR-like_helical_dom_sf"/>
</dbReference>
<evidence type="ECO:0000313" key="6">
    <source>
        <dbReference type="EMBL" id="GGY29343.1"/>
    </source>
</evidence>
<dbReference type="PANTHER" id="PTHR44858:SF1">
    <property type="entry name" value="UDP-N-ACETYLGLUCOSAMINE--PEPTIDE N-ACETYLGLUCOSAMINYLTRANSFERASE SPINDLY-RELATED"/>
    <property type="match status" value="1"/>
</dbReference>
<keyword evidence="2 3" id="KW-0802">TPR repeat</keyword>
<evidence type="ECO:0000256" key="2">
    <source>
        <dbReference type="ARBA" id="ARBA00022803"/>
    </source>
</evidence>
<evidence type="ECO:0000256" key="1">
    <source>
        <dbReference type="ARBA" id="ARBA00022737"/>
    </source>
</evidence>
<dbReference type="SMART" id="SM00028">
    <property type="entry name" value="TPR"/>
    <property type="match status" value="8"/>
</dbReference>
<dbReference type="InterPro" id="IPR019734">
    <property type="entry name" value="TPR_rpt"/>
</dbReference>
<evidence type="ECO:0000259" key="5">
    <source>
        <dbReference type="Pfam" id="PF13191"/>
    </source>
</evidence>
<sequence length="840" mass="91796">MGGVRPSMQELIRRRKRAGFVGRRAELALFRRNFDIPVDDERHRFVFRVHGNAGVGKTFLVRELEQAAGERGALTAYTDESVDGVPEVMGAISARFARQGWPLKALDRILATYRQRRYEAEAAGAGGGAGSGPSAGAVVAAQASLAGIGLVPGVGVLATTVDATQLAEGAERLRAALSARLGRQEDVQLVLDPLRVLTPVFVEELGRVAAQVPWIALFFDTYERTGAFLDGWLRDLVTTDRYGGLPANTVLTLSGQGRPDPLGWPAATDYATDLPLEPFTEDEARQLLATQGVLEEEVVRDVLRLSGRLPVLVSTLAGSSPATPGDIGDPSATAVERFLKWEPDPVRRSAALEGALPRRLDEDVFRAAVTGDAAGLFDWLRSLPFVRDQGGRIKYHEVVRAPMQRLQRTSSPQRWRAGHERLAAWYGRERAAAEGPSGGRWRDEAWREPRLEELYHRLCADPAGAFEDVLRDGIEACRQGTVTARRWARVIAEAGEDGNREALRKWGAACLTALAAERRHGVDVLGMMLARPELTDADRVAVHIARAWGHFRTEAYEESLADYRRALTLDASSADAHHGRAVAYRAVGDWAAALADLDRLEQLEPGRARAPRERGETHRRAGRYEDAVTELCRALVLDPSDALTLGSRGQAHAQLGRAVPALEDFDRALLIDPDYGWALVRRARVRGQLGDTEGALADLDRAERLSPSWAWVLGERGDVYRFAARYEEAVAAYGRALALDPGYAWAFGSRAVALAELGRRTEALADLDRAVTLVPGYRWAYEQRARLHRAEGRERDALADLARAAEADAARGIPRGPLPADEGDPGYPAGRPEPGPAPRE</sequence>
<dbReference type="PANTHER" id="PTHR44858">
    <property type="entry name" value="TETRATRICOPEPTIDE REPEAT PROTEIN 6"/>
    <property type="match status" value="1"/>
</dbReference>
<evidence type="ECO:0000256" key="3">
    <source>
        <dbReference type="PROSITE-ProRule" id="PRU00339"/>
    </source>
</evidence>
<keyword evidence="1" id="KW-0677">Repeat</keyword>
<dbReference type="InterPro" id="IPR041664">
    <property type="entry name" value="AAA_16"/>
</dbReference>
<organism evidence="6 7">
    <name type="scientific">Streptomyces xanthochromogenes</name>
    <dbReference type="NCBI Taxonomy" id="67384"/>
    <lineage>
        <taxon>Bacteria</taxon>
        <taxon>Bacillati</taxon>
        <taxon>Actinomycetota</taxon>
        <taxon>Actinomycetes</taxon>
        <taxon>Kitasatosporales</taxon>
        <taxon>Streptomycetaceae</taxon>
        <taxon>Streptomyces</taxon>
    </lineage>
</organism>
<dbReference type="EMBL" id="BMUU01000003">
    <property type="protein sequence ID" value="GGY29343.1"/>
    <property type="molecule type" value="Genomic_DNA"/>
</dbReference>
<feature type="repeat" description="TPR" evidence="3">
    <location>
        <begin position="608"/>
        <end position="641"/>
    </location>
</feature>
<dbReference type="Gene3D" id="1.25.40.10">
    <property type="entry name" value="Tetratricopeptide repeat domain"/>
    <property type="match status" value="3"/>
</dbReference>
<dbReference type="SUPFAM" id="SSF48452">
    <property type="entry name" value="TPR-like"/>
    <property type="match status" value="1"/>
</dbReference>
<comment type="caution">
    <text evidence="6">The sequence shown here is derived from an EMBL/GenBank/DDBJ whole genome shotgun (WGS) entry which is preliminary data.</text>
</comment>
<dbReference type="Proteomes" id="UP000600946">
    <property type="component" value="Unassembled WGS sequence"/>
</dbReference>
<name>A0ABQ2ZZ05_9ACTN</name>
<dbReference type="Pfam" id="PF13191">
    <property type="entry name" value="AAA_16"/>
    <property type="match status" value="1"/>
</dbReference>
<gene>
    <name evidence="6" type="ORF">GCM10010326_23960</name>
</gene>
<feature type="domain" description="Orc1-like AAA ATPase" evidence="5">
    <location>
        <begin position="20"/>
        <end position="193"/>
    </location>
</feature>
<feature type="compositionally biased region" description="Pro residues" evidence="4">
    <location>
        <begin position="831"/>
        <end position="840"/>
    </location>
</feature>
<evidence type="ECO:0000313" key="7">
    <source>
        <dbReference type="Proteomes" id="UP000600946"/>
    </source>
</evidence>
<reference evidence="7" key="1">
    <citation type="journal article" date="2019" name="Int. J. Syst. Evol. Microbiol.">
        <title>The Global Catalogue of Microorganisms (GCM) 10K type strain sequencing project: providing services to taxonomists for standard genome sequencing and annotation.</title>
        <authorList>
            <consortium name="The Broad Institute Genomics Platform"/>
            <consortium name="The Broad Institute Genome Sequencing Center for Infectious Disease"/>
            <person name="Wu L."/>
            <person name="Ma J."/>
        </authorList>
    </citation>
    <scope>NUCLEOTIDE SEQUENCE [LARGE SCALE GENOMIC DNA]</scope>
    <source>
        <strain evidence="7">JCM 4594</strain>
    </source>
</reference>
<accession>A0ABQ2ZZ05</accession>
<dbReference type="InterPro" id="IPR050498">
    <property type="entry name" value="Ycf3"/>
</dbReference>
<dbReference type="Pfam" id="PF13432">
    <property type="entry name" value="TPR_16"/>
    <property type="match status" value="1"/>
</dbReference>
<protein>
    <recommendedName>
        <fullName evidence="5">Orc1-like AAA ATPase domain-containing protein</fullName>
    </recommendedName>
</protein>
<evidence type="ECO:0000256" key="4">
    <source>
        <dbReference type="SAM" id="MobiDB-lite"/>
    </source>
</evidence>
<keyword evidence="7" id="KW-1185">Reference proteome</keyword>
<proteinExistence type="predicted"/>
<feature type="repeat" description="TPR" evidence="3">
    <location>
        <begin position="710"/>
        <end position="743"/>
    </location>
</feature>
<feature type="region of interest" description="Disordered" evidence="4">
    <location>
        <begin position="808"/>
        <end position="840"/>
    </location>
</feature>
<dbReference type="PROSITE" id="PS50005">
    <property type="entry name" value="TPR"/>
    <property type="match status" value="3"/>
</dbReference>